<gene>
    <name evidence="1" type="ORF">AG0111_0g4395</name>
</gene>
<reference evidence="1 2" key="1">
    <citation type="journal article" date="2019" name="bioRxiv">
        <title>Genomics, evolutionary history and diagnostics of the Alternaria alternata species group including apple and Asian pear pathotypes.</title>
        <authorList>
            <person name="Armitage A.D."/>
            <person name="Cockerton H.M."/>
            <person name="Sreenivasaprasad S."/>
            <person name="Woodhall J.W."/>
            <person name="Lane C.R."/>
            <person name="Harrison R.J."/>
            <person name="Clarkson J.P."/>
        </authorList>
    </citation>
    <scope>NUCLEOTIDE SEQUENCE [LARGE SCALE GENOMIC DNA]</scope>
    <source>
        <strain evidence="1 2">FERA 650</strain>
    </source>
</reference>
<evidence type="ECO:0000313" key="2">
    <source>
        <dbReference type="Proteomes" id="UP000293547"/>
    </source>
</evidence>
<dbReference type="EMBL" id="PDWZ02000003">
    <property type="protein sequence ID" value="KAB2107824.1"/>
    <property type="molecule type" value="Genomic_DNA"/>
</dbReference>
<keyword evidence="2" id="KW-1185">Reference proteome</keyword>
<evidence type="ECO:0000313" key="1">
    <source>
        <dbReference type="EMBL" id="KAB2107824.1"/>
    </source>
</evidence>
<comment type="caution">
    <text evidence="1">The sequence shown here is derived from an EMBL/GenBank/DDBJ whole genome shotgun (WGS) entry which is preliminary data.</text>
</comment>
<name>A0ACB6FTU3_9PLEO</name>
<sequence length="579" mass="62762">MLDAIQSVEFYQDDEFLPRSPLLKARFVKATPSPTPPPQITTVVRHQLIRQSVSPSRSRNRKKPNSRKIRTRPTQGDWVLIREMDPNRPDIAQKASEQALNSDSESDQGPGSGDDEMLDAETSNTATAQSPPNHGQSVPSTTHPANQQPTLLEVRASAPDPKATATHRDSVIEDEVIRPFGFAAADRRTSQPSAVHTAPNGVRSNMNGTNRTPSISTALSNVSLQPPNQLPNSLSQEHDSATSPGLRQLTIPQRGGLSADTLPALQAPSPARDAAAGSPSRQLPSFRHMDDIARSATSDHEATRSNSISFPHRQSVSSVGQSPTSIVCALSISSHSPATPFPPLSASSPMSAHEIPHRGDLFLRTSGGGAFGTDARRPSHAASDNSPYTATLHSASTSDSYQSSDGLSPGTQPTPIEPRQRHMSLDGALASRVLPPPLNSGLQQQSTPHIVGCFKCDYPGCTAAPFQTQYLLNSHTNVHSSNRPHYCPVKDCPRGEGGKGFKRKNEMIRHGLVHQSPGYVCPFCPDREHKYPRPDNLQRHVRVHHTDKDKDDPQLRDVLAQRPEGGSRGRRRRVSDSGH</sequence>
<proteinExistence type="predicted"/>
<organism evidence="1 2">
    <name type="scientific">Alternaria gaisen</name>
    <dbReference type="NCBI Taxonomy" id="167740"/>
    <lineage>
        <taxon>Eukaryota</taxon>
        <taxon>Fungi</taxon>
        <taxon>Dikarya</taxon>
        <taxon>Ascomycota</taxon>
        <taxon>Pezizomycotina</taxon>
        <taxon>Dothideomycetes</taxon>
        <taxon>Pleosporomycetidae</taxon>
        <taxon>Pleosporales</taxon>
        <taxon>Pleosporineae</taxon>
        <taxon>Pleosporaceae</taxon>
        <taxon>Alternaria</taxon>
        <taxon>Alternaria sect. Alternaria</taxon>
    </lineage>
</organism>
<dbReference type="Proteomes" id="UP000293547">
    <property type="component" value="Unassembled WGS sequence"/>
</dbReference>
<accession>A0ACB6FTU3</accession>
<protein>
    <submittedName>
        <fullName evidence="1">Uncharacterized protein</fullName>
    </submittedName>
</protein>